<protein>
    <submittedName>
        <fullName evidence="2">Uncharacterized protein</fullName>
    </submittedName>
</protein>
<organism evidence="2 3">
    <name type="scientific">Eumeta variegata</name>
    <name type="common">Bagworm moth</name>
    <name type="synonym">Eumeta japonica</name>
    <dbReference type="NCBI Taxonomy" id="151549"/>
    <lineage>
        <taxon>Eukaryota</taxon>
        <taxon>Metazoa</taxon>
        <taxon>Ecdysozoa</taxon>
        <taxon>Arthropoda</taxon>
        <taxon>Hexapoda</taxon>
        <taxon>Insecta</taxon>
        <taxon>Pterygota</taxon>
        <taxon>Neoptera</taxon>
        <taxon>Endopterygota</taxon>
        <taxon>Lepidoptera</taxon>
        <taxon>Glossata</taxon>
        <taxon>Ditrysia</taxon>
        <taxon>Tineoidea</taxon>
        <taxon>Psychidae</taxon>
        <taxon>Oiketicinae</taxon>
        <taxon>Eumeta</taxon>
    </lineage>
</organism>
<dbReference type="AlphaFoldDB" id="A0A4C1XTX6"/>
<accession>A0A4C1XTX6</accession>
<evidence type="ECO:0000313" key="2">
    <source>
        <dbReference type="EMBL" id="GBP66024.1"/>
    </source>
</evidence>
<feature type="region of interest" description="Disordered" evidence="1">
    <location>
        <begin position="1"/>
        <end position="21"/>
    </location>
</feature>
<evidence type="ECO:0000256" key="1">
    <source>
        <dbReference type="SAM" id="MobiDB-lite"/>
    </source>
</evidence>
<keyword evidence="3" id="KW-1185">Reference proteome</keyword>
<evidence type="ECO:0000313" key="3">
    <source>
        <dbReference type="Proteomes" id="UP000299102"/>
    </source>
</evidence>
<gene>
    <name evidence="2" type="ORF">EVAR_47524_1</name>
</gene>
<sequence>MGHWKGQKAERGTRPPELPFTGQKVTAGAAVVVRILRECGKSPVAPLSFHGAVALSHYGSTALKGRYDDRAVTQFKHKDAIRNSRTIT</sequence>
<name>A0A4C1XTX6_EUMVA</name>
<dbReference type="Proteomes" id="UP000299102">
    <property type="component" value="Unassembled WGS sequence"/>
</dbReference>
<proteinExistence type="predicted"/>
<comment type="caution">
    <text evidence="2">The sequence shown here is derived from an EMBL/GenBank/DDBJ whole genome shotgun (WGS) entry which is preliminary data.</text>
</comment>
<dbReference type="EMBL" id="BGZK01000945">
    <property type="protein sequence ID" value="GBP66024.1"/>
    <property type="molecule type" value="Genomic_DNA"/>
</dbReference>
<reference evidence="2 3" key="1">
    <citation type="journal article" date="2019" name="Commun. Biol.">
        <title>The bagworm genome reveals a unique fibroin gene that provides high tensile strength.</title>
        <authorList>
            <person name="Kono N."/>
            <person name="Nakamura H."/>
            <person name="Ohtoshi R."/>
            <person name="Tomita M."/>
            <person name="Numata K."/>
            <person name="Arakawa K."/>
        </authorList>
    </citation>
    <scope>NUCLEOTIDE SEQUENCE [LARGE SCALE GENOMIC DNA]</scope>
</reference>